<dbReference type="EMBL" id="JAAGOB010000005">
    <property type="protein sequence ID" value="NED95872.1"/>
    <property type="molecule type" value="Genomic_DNA"/>
</dbReference>
<evidence type="ECO:0000313" key="2">
    <source>
        <dbReference type="EMBL" id="NED95872.1"/>
    </source>
</evidence>
<feature type="transmembrane region" description="Helical" evidence="1">
    <location>
        <begin position="7"/>
        <end position="28"/>
    </location>
</feature>
<keyword evidence="1" id="KW-0472">Membrane</keyword>
<gene>
    <name evidence="2" type="ORF">G1H11_11170</name>
</gene>
<dbReference type="AlphaFoldDB" id="A0A6N9YLP0"/>
<accession>A0A6N9YLP0</accession>
<dbReference type="RefSeq" id="WP_163818635.1">
    <property type="nucleotide sequence ID" value="NZ_JAAGOB010000005.1"/>
</dbReference>
<keyword evidence="1" id="KW-0812">Transmembrane</keyword>
<organism evidence="2 3">
    <name type="scientific">Phytoactinopolyspora alkaliphila</name>
    <dbReference type="NCBI Taxonomy" id="1783498"/>
    <lineage>
        <taxon>Bacteria</taxon>
        <taxon>Bacillati</taxon>
        <taxon>Actinomycetota</taxon>
        <taxon>Actinomycetes</taxon>
        <taxon>Jiangellales</taxon>
        <taxon>Jiangellaceae</taxon>
        <taxon>Phytoactinopolyspora</taxon>
    </lineage>
</organism>
<proteinExistence type="predicted"/>
<comment type="caution">
    <text evidence="2">The sequence shown here is derived from an EMBL/GenBank/DDBJ whole genome shotgun (WGS) entry which is preliminary data.</text>
</comment>
<name>A0A6N9YLP0_9ACTN</name>
<sequence>MRPLVTAAPWCALVSGYLAGLLYVYQVFVVLMVGNEPHYQCSEERFGIFEPQRAPAMTGLESGYFHPKALCQWADGVVVSMIPRGVEHAYDVLFVVTCVSVAVALAGGVVRLRRRRHASKSR</sequence>
<evidence type="ECO:0000256" key="1">
    <source>
        <dbReference type="SAM" id="Phobius"/>
    </source>
</evidence>
<protein>
    <submittedName>
        <fullName evidence="2">Uncharacterized protein</fullName>
    </submittedName>
</protein>
<evidence type="ECO:0000313" key="3">
    <source>
        <dbReference type="Proteomes" id="UP000469185"/>
    </source>
</evidence>
<feature type="transmembrane region" description="Helical" evidence="1">
    <location>
        <begin position="92"/>
        <end position="112"/>
    </location>
</feature>
<dbReference type="Proteomes" id="UP000469185">
    <property type="component" value="Unassembled WGS sequence"/>
</dbReference>
<keyword evidence="3" id="KW-1185">Reference proteome</keyword>
<reference evidence="2 3" key="1">
    <citation type="submission" date="2020-02" db="EMBL/GenBank/DDBJ databases">
        <authorList>
            <person name="Li X.-J."/>
            <person name="Feng X.-M."/>
        </authorList>
    </citation>
    <scope>NUCLEOTIDE SEQUENCE [LARGE SCALE GENOMIC DNA]</scope>
    <source>
        <strain evidence="2 3">CGMCC 4.7225</strain>
    </source>
</reference>
<keyword evidence="1" id="KW-1133">Transmembrane helix</keyword>